<reference evidence="2" key="1">
    <citation type="submission" date="2020-10" db="EMBL/GenBank/DDBJ databases">
        <authorList>
            <person name="Gilroy R."/>
        </authorList>
    </citation>
    <scope>NUCLEOTIDE SEQUENCE</scope>
    <source>
        <strain evidence="2">USAMLcec3-3695</strain>
    </source>
</reference>
<evidence type="ECO:0000256" key="1">
    <source>
        <dbReference type="SAM" id="Coils"/>
    </source>
</evidence>
<organism evidence="2 3">
    <name type="scientific">Candidatus Ornithomonoglobus merdipullorum</name>
    <dbReference type="NCBI Taxonomy" id="2840895"/>
    <lineage>
        <taxon>Bacteria</taxon>
        <taxon>Bacillati</taxon>
        <taxon>Bacillota</taxon>
        <taxon>Clostridia</taxon>
        <taxon>Candidatus Ornithomonoglobus</taxon>
    </lineage>
</organism>
<keyword evidence="1" id="KW-0175">Coiled coil</keyword>
<gene>
    <name evidence="2" type="ORF">IAA61_00955</name>
</gene>
<name>A0A9D1SE72_9FIRM</name>
<dbReference type="Proteomes" id="UP000824109">
    <property type="component" value="Unassembled WGS sequence"/>
</dbReference>
<dbReference type="NCBIfam" id="NF045650">
    <property type="entry name" value="CD1247_Nterm"/>
    <property type="match status" value="1"/>
</dbReference>
<proteinExistence type="predicted"/>
<dbReference type="AlphaFoldDB" id="A0A9D1SE72"/>
<dbReference type="InterPro" id="IPR054688">
    <property type="entry name" value="CD1247_N"/>
</dbReference>
<comment type="caution">
    <text evidence="2">The sequence shown here is derived from an EMBL/GenBank/DDBJ whole genome shotgun (WGS) entry which is preliminary data.</text>
</comment>
<evidence type="ECO:0000313" key="2">
    <source>
        <dbReference type="EMBL" id="HIU56363.1"/>
    </source>
</evidence>
<evidence type="ECO:0000313" key="3">
    <source>
        <dbReference type="Proteomes" id="UP000824109"/>
    </source>
</evidence>
<sequence length="165" mass="18923">MSDISKDMSFIKGLAVGMEIDTKSNEGKLIMKLIETACEMADRIEELEGRIDDLTEELEELDEEVYDLSMDLDDIYENTADDDSFGYDFDDDDDDGLFEDFDEDDDNLFEIMCPECGEDVVVDFDLLDDENSIVCPNCHRNIELEFDIPDDESDISEDDDEDIDD</sequence>
<feature type="coiled-coil region" evidence="1">
    <location>
        <begin position="44"/>
        <end position="71"/>
    </location>
</feature>
<dbReference type="EMBL" id="DVNB01000012">
    <property type="protein sequence ID" value="HIU56363.1"/>
    <property type="molecule type" value="Genomic_DNA"/>
</dbReference>
<reference evidence="2" key="2">
    <citation type="journal article" date="2021" name="PeerJ">
        <title>Extensive microbial diversity within the chicken gut microbiome revealed by metagenomics and culture.</title>
        <authorList>
            <person name="Gilroy R."/>
            <person name="Ravi A."/>
            <person name="Getino M."/>
            <person name="Pursley I."/>
            <person name="Horton D.L."/>
            <person name="Alikhan N.F."/>
            <person name="Baker D."/>
            <person name="Gharbi K."/>
            <person name="Hall N."/>
            <person name="Watson M."/>
            <person name="Adriaenssens E.M."/>
            <person name="Foster-Nyarko E."/>
            <person name="Jarju S."/>
            <person name="Secka A."/>
            <person name="Antonio M."/>
            <person name="Oren A."/>
            <person name="Chaudhuri R.R."/>
            <person name="La Ragione R."/>
            <person name="Hildebrand F."/>
            <person name="Pallen M.J."/>
        </authorList>
    </citation>
    <scope>NUCLEOTIDE SEQUENCE</scope>
    <source>
        <strain evidence="2">USAMLcec3-3695</strain>
    </source>
</reference>
<accession>A0A9D1SE72</accession>
<protein>
    <submittedName>
        <fullName evidence="2">Zinc ribbon domain-containing protein</fullName>
    </submittedName>
</protein>